<keyword evidence="2 8" id="KW-0813">Transport</keyword>
<dbReference type="NCBIfam" id="TIGR01145">
    <property type="entry name" value="ATP_synt_delta"/>
    <property type="match status" value="1"/>
</dbReference>
<evidence type="ECO:0000256" key="4">
    <source>
        <dbReference type="ARBA" id="ARBA00022781"/>
    </source>
</evidence>
<reference evidence="9 11" key="1">
    <citation type="journal article" date="2014" name="Genome Announc.">
        <title>Complete Genome Sequence of a Virulent Strain, Streptococcus iniae ISET0901, Isolated from Diseased Tilapia.</title>
        <authorList>
            <person name="Pridgeon J.W."/>
            <person name="Zhang D."/>
            <person name="Zhang L."/>
        </authorList>
    </citation>
    <scope>NUCLEOTIDE SEQUENCE [LARGE SCALE GENOMIC DNA]</scope>
    <source>
        <strain evidence="9 11">ISET0901</strain>
    </source>
</reference>
<evidence type="ECO:0000313" key="10">
    <source>
        <dbReference type="EMBL" id="RLU56727.1"/>
    </source>
</evidence>
<dbReference type="eggNOG" id="COG0712">
    <property type="taxonomic scope" value="Bacteria"/>
</dbReference>
<evidence type="ECO:0000256" key="8">
    <source>
        <dbReference type="HAMAP-Rule" id="MF_01416"/>
    </source>
</evidence>
<evidence type="ECO:0000256" key="6">
    <source>
        <dbReference type="ARBA" id="ARBA00023136"/>
    </source>
</evidence>
<accession>A0A1J0MZG3</accession>
<dbReference type="InterPro" id="IPR000711">
    <property type="entry name" value="ATPase_OSCP/dsu"/>
</dbReference>
<dbReference type="Pfam" id="PF00213">
    <property type="entry name" value="OSCP"/>
    <property type="match status" value="1"/>
</dbReference>
<dbReference type="AlphaFoldDB" id="A0A1J0MZG3"/>
<evidence type="ECO:0000313" key="12">
    <source>
        <dbReference type="Proteomes" id="UP000269148"/>
    </source>
</evidence>
<dbReference type="Proteomes" id="UP000269148">
    <property type="component" value="Unassembled WGS sequence"/>
</dbReference>
<comment type="function">
    <text evidence="8">This protein is part of the stalk that links CF(0) to CF(1). It either transmits conformational changes from CF(0) to CF(1) or is implicated in proton conduction.</text>
</comment>
<dbReference type="NCBIfam" id="NF004401">
    <property type="entry name" value="PRK05758.2-1"/>
    <property type="match status" value="1"/>
</dbReference>
<dbReference type="InterPro" id="IPR026015">
    <property type="entry name" value="ATP_synth_OSCP/delta_N_sf"/>
</dbReference>
<sequence>MTKKEQALVEQYAKSLVEVANEHGQINQLKSDILALLETFEATNLDYILSSYALQQKDKANLVRLLKDTNSVYMNNFLELIIYNERENYLKAILTLVLDDITQVTNEYDVYVTSAVPLTEEQKSRVQSVVAKKIGCKTDRLIEEIDPSILGGFIIKVNNKVLDTSIKGQLHELKSKLI</sequence>
<evidence type="ECO:0000256" key="2">
    <source>
        <dbReference type="ARBA" id="ARBA00022448"/>
    </source>
</evidence>
<keyword evidence="5 8" id="KW-0406">Ion transport</keyword>
<dbReference type="STRING" id="1346.BMF34_05905"/>
<name>A0A1J0MZG3_STRIN</name>
<dbReference type="OrthoDB" id="9802471at2"/>
<comment type="similarity">
    <text evidence="8">Belongs to the ATPase delta chain family.</text>
</comment>
<proteinExistence type="inferred from homology"/>
<dbReference type="EMBL" id="CP007586">
    <property type="protein sequence ID" value="AHY15982.1"/>
    <property type="molecule type" value="Genomic_DNA"/>
</dbReference>
<evidence type="ECO:0000313" key="9">
    <source>
        <dbReference type="EMBL" id="AHY15982.1"/>
    </source>
</evidence>
<keyword evidence="8" id="KW-0139">CF(1)</keyword>
<dbReference type="RefSeq" id="WP_003100008.1">
    <property type="nucleotide sequence ID" value="NZ_CP010783.1"/>
</dbReference>
<evidence type="ECO:0000256" key="5">
    <source>
        <dbReference type="ARBA" id="ARBA00023065"/>
    </source>
</evidence>
<keyword evidence="3 8" id="KW-1003">Cell membrane</keyword>
<dbReference type="EMBL" id="QLQD01000054">
    <property type="protein sequence ID" value="RLU56727.1"/>
    <property type="molecule type" value="Genomic_DNA"/>
</dbReference>
<dbReference type="GO" id="GO:0005886">
    <property type="term" value="C:plasma membrane"/>
    <property type="evidence" value="ECO:0007669"/>
    <property type="project" value="UniProtKB-SubCell"/>
</dbReference>
<evidence type="ECO:0000256" key="7">
    <source>
        <dbReference type="ARBA" id="ARBA00023310"/>
    </source>
</evidence>
<protein>
    <recommendedName>
        <fullName evidence="8">ATP synthase subunit delta</fullName>
    </recommendedName>
    <alternativeName>
        <fullName evidence="8">ATP synthase F(1) sector subunit delta</fullName>
    </alternativeName>
    <alternativeName>
        <fullName evidence="8">F-type ATPase subunit delta</fullName>
        <shortName evidence="8">F-ATPase subunit delta</shortName>
    </alternativeName>
</protein>
<dbReference type="Proteomes" id="UP000025245">
    <property type="component" value="Chromosome"/>
</dbReference>
<dbReference type="KEGG" id="siq:DQ08_05850"/>
<comment type="function">
    <text evidence="8">F(1)F(0) ATP synthase produces ATP from ADP in the presence of a proton or sodium gradient. F-type ATPases consist of two structural domains, F(1) containing the extramembraneous catalytic core and F(0) containing the membrane proton channel, linked together by a central stalk and a peripheral stalk. During catalysis, ATP synthesis in the catalytic domain of F(1) is coupled via a rotary mechanism of the central stalk subunits to proton translocation.</text>
</comment>
<dbReference type="SMR" id="A0A1J0MZG3"/>
<organism evidence="10 12">
    <name type="scientific">Streptococcus iniae</name>
    <name type="common">Streptococcus shiloi</name>
    <dbReference type="NCBI Taxonomy" id="1346"/>
    <lineage>
        <taxon>Bacteria</taxon>
        <taxon>Bacillati</taxon>
        <taxon>Bacillota</taxon>
        <taxon>Bacilli</taxon>
        <taxon>Lactobacillales</taxon>
        <taxon>Streptococcaceae</taxon>
        <taxon>Streptococcus</taxon>
    </lineage>
</organism>
<keyword evidence="4 8" id="KW-0375">Hydrogen ion transport</keyword>
<comment type="subcellular location">
    <subcellularLocation>
        <location evidence="8">Cell membrane</location>
        <topology evidence="8">Peripheral membrane protein</topology>
    </subcellularLocation>
    <subcellularLocation>
        <location evidence="1">Membrane</location>
    </subcellularLocation>
</comment>
<evidence type="ECO:0000256" key="1">
    <source>
        <dbReference type="ARBA" id="ARBA00004370"/>
    </source>
</evidence>
<dbReference type="KEGG" id="sio:DW64_05845"/>
<dbReference type="PANTHER" id="PTHR11910">
    <property type="entry name" value="ATP SYNTHASE DELTA CHAIN"/>
    <property type="match status" value="1"/>
</dbReference>
<dbReference type="GO" id="GO:0046933">
    <property type="term" value="F:proton-transporting ATP synthase activity, rotational mechanism"/>
    <property type="evidence" value="ECO:0007669"/>
    <property type="project" value="UniProtKB-UniRule"/>
</dbReference>
<dbReference type="KEGG" id="siz:SI82_05995"/>
<evidence type="ECO:0000313" key="11">
    <source>
        <dbReference type="Proteomes" id="UP000025245"/>
    </source>
</evidence>
<keyword evidence="7 8" id="KW-0066">ATP synthesis</keyword>
<dbReference type="PRINTS" id="PR00125">
    <property type="entry name" value="ATPASEDELTA"/>
</dbReference>
<dbReference type="GeneID" id="35765459"/>
<dbReference type="GO" id="GO:0045259">
    <property type="term" value="C:proton-transporting ATP synthase complex"/>
    <property type="evidence" value="ECO:0007669"/>
    <property type="project" value="UniProtKB-KW"/>
</dbReference>
<dbReference type="SUPFAM" id="SSF47928">
    <property type="entry name" value="N-terminal domain of the delta subunit of the F1F0-ATP synthase"/>
    <property type="match status" value="1"/>
</dbReference>
<reference evidence="10 12" key="2">
    <citation type="submission" date="2018-06" db="EMBL/GenBank/DDBJ databases">
        <title>Mutators as drivers of adaptation in pathogenic bacteria and a risk factor for host jumps and vaccine escape.</title>
        <authorList>
            <person name="Barnes A.C."/>
            <person name="Silayeva O."/>
        </authorList>
    </citation>
    <scope>NUCLEOTIDE SEQUENCE [LARGE SCALE GENOMIC DNA]</scope>
    <source>
        <strain evidence="10 12">QMA0445</strain>
    </source>
</reference>
<dbReference type="Gene3D" id="1.10.520.20">
    <property type="entry name" value="N-terminal domain of the delta subunit of the F1F0-ATP synthase"/>
    <property type="match status" value="1"/>
</dbReference>
<keyword evidence="6 8" id="KW-0472">Membrane</keyword>
<evidence type="ECO:0000256" key="3">
    <source>
        <dbReference type="ARBA" id="ARBA00022475"/>
    </source>
</evidence>
<dbReference type="HAMAP" id="MF_01416">
    <property type="entry name" value="ATP_synth_delta_bact"/>
    <property type="match status" value="1"/>
</dbReference>
<keyword evidence="11" id="KW-1185">Reference proteome</keyword>
<gene>
    <name evidence="8" type="primary">atpH</name>
    <name evidence="10" type="ORF">DIY07_06115</name>
    <name evidence="9" type="ORF">DQ08_05850</name>
</gene>